<evidence type="ECO:0000313" key="2">
    <source>
        <dbReference type="Proteomes" id="UP000054928"/>
    </source>
</evidence>
<dbReference type="GeneID" id="36403414"/>
<sequence>MSTVLPSRKSFLRSVSGRNLDDWSLKSVPQGLIAEQGSVRLGLRKLYSAK</sequence>
<accession>A0A0P1ABI6</accession>
<dbReference type="AlphaFoldDB" id="A0A0P1ABI6"/>
<dbReference type="RefSeq" id="XP_024574645.1">
    <property type="nucleotide sequence ID" value="XM_024723695.1"/>
</dbReference>
<organism evidence="1 2">
    <name type="scientific">Plasmopara halstedii</name>
    <name type="common">Downy mildew of sunflower</name>
    <dbReference type="NCBI Taxonomy" id="4781"/>
    <lineage>
        <taxon>Eukaryota</taxon>
        <taxon>Sar</taxon>
        <taxon>Stramenopiles</taxon>
        <taxon>Oomycota</taxon>
        <taxon>Peronosporomycetes</taxon>
        <taxon>Peronosporales</taxon>
        <taxon>Peronosporaceae</taxon>
        <taxon>Plasmopara</taxon>
    </lineage>
</organism>
<proteinExistence type="predicted"/>
<dbReference type="EMBL" id="CCYD01000321">
    <property type="protein sequence ID" value="CEG38276.1"/>
    <property type="molecule type" value="Genomic_DNA"/>
</dbReference>
<evidence type="ECO:0000313" key="1">
    <source>
        <dbReference type="EMBL" id="CEG38276.1"/>
    </source>
</evidence>
<keyword evidence="2" id="KW-1185">Reference proteome</keyword>
<name>A0A0P1ABI6_PLAHL</name>
<reference evidence="2" key="1">
    <citation type="submission" date="2014-09" db="EMBL/GenBank/DDBJ databases">
        <authorList>
            <person name="Sharma Rahul"/>
            <person name="Thines Marco"/>
        </authorList>
    </citation>
    <scope>NUCLEOTIDE SEQUENCE [LARGE SCALE GENOMIC DNA]</scope>
</reference>
<dbReference type="Proteomes" id="UP000054928">
    <property type="component" value="Unassembled WGS sequence"/>
</dbReference>
<protein>
    <submittedName>
        <fullName evidence="1">Uncharacterized protein</fullName>
    </submittedName>
</protein>